<dbReference type="EMBL" id="JAZHXJ010000440">
    <property type="protein sequence ID" value="KAL1860751.1"/>
    <property type="molecule type" value="Genomic_DNA"/>
</dbReference>
<organism evidence="3 4">
    <name type="scientific">Phialemonium thermophilum</name>
    <dbReference type="NCBI Taxonomy" id="223376"/>
    <lineage>
        <taxon>Eukaryota</taxon>
        <taxon>Fungi</taxon>
        <taxon>Dikarya</taxon>
        <taxon>Ascomycota</taxon>
        <taxon>Pezizomycotina</taxon>
        <taxon>Sordariomycetes</taxon>
        <taxon>Sordariomycetidae</taxon>
        <taxon>Cephalothecales</taxon>
        <taxon>Cephalothecaceae</taxon>
        <taxon>Phialemonium</taxon>
    </lineage>
</organism>
<feature type="signal peptide" evidence="2">
    <location>
        <begin position="1"/>
        <end position="18"/>
    </location>
</feature>
<feature type="region of interest" description="Disordered" evidence="1">
    <location>
        <begin position="215"/>
        <end position="237"/>
    </location>
</feature>
<keyword evidence="4" id="KW-1185">Reference proteome</keyword>
<reference evidence="3 4" key="1">
    <citation type="journal article" date="2024" name="Commun. Biol.">
        <title>Comparative genomic analysis of thermophilic fungi reveals convergent evolutionary adaptations and gene losses.</title>
        <authorList>
            <person name="Steindorff A.S."/>
            <person name="Aguilar-Pontes M.V."/>
            <person name="Robinson A.J."/>
            <person name="Andreopoulos B."/>
            <person name="LaButti K."/>
            <person name="Kuo A."/>
            <person name="Mondo S."/>
            <person name="Riley R."/>
            <person name="Otillar R."/>
            <person name="Haridas S."/>
            <person name="Lipzen A."/>
            <person name="Grimwood J."/>
            <person name="Schmutz J."/>
            <person name="Clum A."/>
            <person name="Reid I.D."/>
            <person name="Moisan M.C."/>
            <person name="Butler G."/>
            <person name="Nguyen T.T.M."/>
            <person name="Dewar K."/>
            <person name="Conant G."/>
            <person name="Drula E."/>
            <person name="Henrissat B."/>
            <person name="Hansel C."/>
            <person name="Singer S."/>
            <person name="Hutchinson M.I."/>
            <person name="de Vries R.P."/>
            <person name="Natvig D.O."/>
            <person name="Powell A.J."/>
            <person name="Tsang A."/>
            <person name="Grigoriev I.V."/>
        </authorList>
    </citation>
    <scope>NUCLEOTIDE SEQUENCE [LARGE SCALE GENOMIC DNA]</scope>
    <source>
        <strain evidence="3 4">ATCC 24622</strain>
    </source>
</reference>
<evidence type="ECO:0000256" key="2">
    <source>
        <dbReference type="SAM" id="SignalP"/>
    </source>
</evidence>
<sequence>MAVNLFLRGLILPSAVLAAPGLQNVTVTVPKGTSNHGDPHLLCTPTQVFDVFVFFLSNYIAHAATVRSSPGEHLVPSMLRILFALLFPVSGVMQGLRGIIQCGILGGDPLVTALRAGAVCEVVRKRTWQPRAGDSVRMRFLRPDEKDRQLARLKQVLRGHFEKADAQQDQDAVRVAAAADDLEDPPAKSQRQYSPDQDGLKITAAANEGPQNFVEKAGQQQNSPDQSSPNQSSRNQSSPNLIAAMVEGPDDSIFDDELLFIPTSEPTSVVGRLVHGTCKLPRGYALAIVPPDEHICFCPEFVGRATVSRSWISRFRQPFRWTRRYNHEDEHPSSITVSSQHSFVKALLAVLQLVYGSYSVY</sequence>
<keyword evidence="2" id="KW-0732">Signal</keyword>
<gene>
    <name evidence="3" type="ORF">VTK73DRAFT_7184</name>
</gene>
<comment type="caution">
    <text evidence="3">The sequence shown here is derived from an EMBL/GenBank/DDBJ whole genome shotgun (WGS) entry which is preliminary data.</text>
</comment>
<proteinExistence type="predicted"/>
<accession>A0ABR3WFW9</accession>
<evidence type="ECO:0000313" key="3">
    <source>
        <dbReference type="EMBL" id="KAL1860751.1"/>
    </source>
</evidence>
<evidence type="ECO:0000256" key="1">
    <source>
        <dbReference type="SAM" id="MobiDB-lite"/>
    </source>
</evidence>
<feature type="compositionally biased region" description="Low complexity" evidence="1">
    <location>
        <begin position="219"/>
        <end position="237"/>
    </location>
</feature>
<dbReference type="Proteomes" id="UP001586593">
    <property type="component" value="Unassembled WGS sequence"/>
</dbReference>
<name>A0ABR3WFW9_9PEZI</name>
<feature type="chain" id="PRO_5046499480" evidence="2">
    <location>
        <begin position="19"/>
        <end position="361"/>
    </location>
</feature>
<evidence type="ECO:0000313" key="4">
    <source>
        <dbReference type="Proteomes" id="UP001586593"/>
    </source>
</evidence>
<protein>
    <submittedName>
        <fullName evidence="3">Uncharacterized protein</fullName>
    </submittedName>
</protein>